<dbReference type="PANTHER" id="PTHR39418">
    <property type="entry name" value="DEHYDROGENASE-RELATED"/>
    <property type="match status" value="1"/>
</dbReference>
<reference evidence="2" key="1">
    <citation type="journal article" date="2020" name="mSystems">
        <title>Genome- and Community-Level Interaction Insights into Carbon Utilization and Element Cycling Functions of Hydrothermarchaeota in Hydrothermal Sediment.</title>
        <authorList>
            <person name="Zhou Z."/>
            <person name="Liu Y."/>
            <person name="Xu W."/>
            <person name="Pan J."/>
            <person name="Luo Z.H."/>
            <person name="Li M."/>
        </authorList>
    </citation>
    <scope>NUCLEOTIDE SEQUENCE [LARGE SCALE GENOMIC DNA]</scope>
    <source>
        <strain evidence="2">HyVt-503</strain>
    </source>
</reference>
<dbReference type="AlphaFoldDB" id="A0A7V2WSQ5"/>
<accession>A0A7V2WSQ5</accession>
<dbReference type="InterPro" id="IPR003814">
    <property type="entry name" value="FmdEsu_dom"/>
</dbReference>
<dbReference type="SUPFAM" id="SSF143555">
    <property type="entry name" value="FwdE-like"/>
    <property type="match status" value="1"/>
</dbReference>
<dbReference type="EMBL" id="DRND01000042">
    <property type="protein sequence ID" value="HFC46333.1"/>
    <property type="molecule type" value="Genomic_DNA"/>
</dbReference>
<dbReference type="PANTHER" id="PTHR39418:SF1">
    <property type="entry name" value="DEHYDROGENASE"/>
    <property type="match status" value="1"/>
</dbReference>
<comment type="caution">
    <text evidence="2">The sequence shown here is derived from an EMBL/GenBank/DDBJ whole genome shotgun (WGS) entry which is preliminary data.</text>
</comment>
<organism evidence="2">
    <name type="scientific">Dissulfuribacter thermophilus</name>
    <dbReference type="NCBI Taxonomy" id="1156395"/>
    <lineage>
        <taxon>Bacteria</taxon>
        <taxon>Pseudomonadati</taxon>
        <taxon>Thermodesulfobacteriota</taxon>
        <taxon>Dissulfuribacteria</taxon>
        <taxon>Dissulfuribacterales</taxon>
        <taxon>Dissulfuribacteraceae</taxon>
        <taxon>Dissulfuribacter</taxon>
    </lineage>
</organism>
<gene>
    <name evidence="2" type="ORF">ENJ63_00450</name>
</gene>
<dbReference type="Gene3D" id="3.30.1330.130">
    <property type="match status" value="1"/>
</dbReference>
<dbReference type="Proteomes" id="UP000885797">
    <property type="component" value="Unassembled WGS sequence"/>
</dbReference>
<dbReference type="InterPro" id="IPR053194">
    <property type="entry name" value="tRNA_methyltr_O"/>
</dbReference>
<evidence type="ECO:0000313" key="2">
    <source>
        <dbReference type="EMBL" id="HFC46333.1"/>
    </source>
</evidence>
<dbReference type="Pfam" id="PF02663">
    <property type="entry name" value="FmdE"/>
    <property type="match status" value="1"/>
</dbReference>
<proteinExistence type="predicted"/>
<sequence>MQEKARFDALLKESVKLHGHLCPGQVLGVRMAMLGLDLIGIHDPKGSQRKDFMVFVEIDRCATDAIQSVTGCSLGKRSLRYVDYGIMAATFVRLGDGRAFRVVAKEEAREKASDFAPDIDDKYRRQLEAYKVMPDEELFEVQEVEVSIAEADMPGRPLRRVRCEGCGEYVQDFRDVEKDGKILCRPCAFGGYFRRKD</sequence>
<feature type="domain" description="Formylmethanofuran dehydrogenase subunit E" evidence="1">
    <location>
        <begin position="18"/>
        <end position="140"/>
    </location>
</feature>
<name>A0A7V2WSQ5_9BACT</name>
<evidence type="ECO:0000259" key="1">
    <source>
        <dbReference type="Pfam" id="PF02663"/>
    </source>
</evidence>
<protein>
    <submittedName>
        <fullName evidence="2">Formylmethanofuran dehydrogenase</fullName>
    </submittedName>
</protein>